<keyword evidence="1" id="KW-0812">Transmembrane</keyword>
<feature type="transmembrane region" description="Helical" evidence="1">
    <location>
        <begin position="53"/>
        <end position="76"/>
    </location>
</feature>
<keyword evidence="1" id="KW-1133">Transmembrane helix</keyword>
<dbReference type="Proteomes" id="UP000234950">
    <property type="component" value="Unassembled WGS sequence"/>
</dbReference>
<dbReference type="NCBIfam" id="NF041644">
    <property type="entry name" value="CBO0543_fam"/>
    <property type="match status" value="1"/>
</dbReference>
<evidence type="ECO:0000256" key="1">
    <source>
        <dbReference type="SAM" id="Phobius"/>
    </source>
</evidence>
<proteinExistence type="predicted"/>
<reference evidence="2 3" key="1">
    <citation type="submission" date="2017-11" db="EMBL/GenBank/DDBJ databases">
        <title>Comparitive Functional Genomics of Dry Heat Resistant strains isolated from the Viking Spacecraft.</title>
        <authorList>
            <person name="Seuylemezian A."/>
            <person name="Cooper K."/>
            <person name="Vaishampayan P."/>
        </authorList>
    </citation>
    <scope>NUCLEOTIDE SEQUENCE [LARGE SCALE GENOMIC DNA]</scope>
    <source>
        <strain evidence="2 3">V32-6</strain>
    </source>
</reference>
<organism evidence="2 3">
    <name type="scientific">Neobacillus cucumis</name>
    <dbReference type="NCBI Taxonomy" id="1740721"/>
    <lineage>
        <taxon>Bacteria</taxon>
        <taxon>Bacillati</taxon>
        <taxon>Bacillota</taxon>
        <taxon>Bacilli</taxon>
        <taxon>Bacillales</taxon>
        <taxon>Bacillaceae</taxon>
        <taxon>Neobacillus</taxon>
    </lineage>
</organism>
<dbReference type="EMBL" id="PGVE01000024">
    <property type="protein sequence ID" value="PLS08024.1"/>
    <property type="molecule type" value="Genomic_DNA"/>
</dbReference>
<keyword evidence="1" id="KW-0472">Membrane</keyword>
<dbReference type="AlphaFoldDB" id="A0A2N5HR80"/>
<sequence>MSNLALDLKLNLFGYIAPGNQWSGFLPIFLYPPVNAIFLNYYPFEKSKFHQLLYILGWTAFCLMYEVAALRSGFFYYTKWKLWYSALCYPFLLLMVLGNYKLTERLHRQAGKI</sequence>
<evidence type="ECO:0000313" key="2">
    <source>
        <dbReference type="EMBL" id="PLS08024.1"/>
    </source>
</evidence>
<keyword evidence="3" id="KW-1185">Reference proteome</keyword>
<name>A0A2N5HR80_9BACI</name>
<protein>
    <submittedName>
        <fullName evidence="2">Uncharacterized protein</fullName>
    </submittedName>
</protein>
<accession>A0A2N5HR80</accession>
<feature type="transmembrane region" description="Helical" evidence="1">
    <location>
        <begin position="20"/>
        <end position="41"/>
    </location>
</feature>
<feature type="transmembrane region" description="Helical" evidence="1">
    <location>
        <begin position="82"/>
        <end position="100"/>
    </location>
</feature>
<comment type="caution">
    <text evidence="2">The sequence shown here is derived from an EMBL/GenBank/DDBJ whole genome shotgun (WGS) entry which is preliminary data.</text>
</comment>
<dbReference type="InterPro" id="IPR048147">
    <property type="entry name" value="CBO0543-like"/>
</dbReference>
<evidence type="ECO:0000313" key="3">
    <source>
        <dbReference type="Proteomes" id="UP000234950"/>
    </source>
</evidence>
<gene>
    <name evidence="2" type="ORF">CVD27_04930</name>
</gene>